<dbReference type="SMART" id="SM00471">
    <property type="entry name" value="HDc"/>
    <property type="match status" value="1"/>
</dbReference>
<sequence length="227" mass="24888">MAAPRSRVSDPTGGASIPGSVIDSLLEALALKDERRTGWQLRGVEEPESVAAHSWGVAYLVVAIGETFESELPGIDLDAALRLAVVHDVAEARTGDVPTRADPEAAGDLPDEADQEAAERRAMADIAGELPGPVLEEWEEYERRESPEATLVKELDLLDMCLQALHYESTGRYDPTASGPGDPDAFAEYDALDEFFATAEPRLRTDTGRGYFDRIRNRYVEARDREE</sequence>
<dbReference type="EC" id="3.1.3.89" evidence="5"/>
<gene>
    <name evidence="9" type="ORF">ACFQE9_00180</name>
</gene>
<proteinExistence type="predicted"/>
<evidence type="ECO:0000313" key="10">
    <source>
        <dbReference type="Proteomes" id="UP001596296"/>
    </source>
</evidence>
<dbReference type="GO" id="GO:0002953">
    <property type="term" value="F:5'-deoxynucleotidase activity"/>
    <property type="evidence" value="ECO:0007669"/>
    <property type="project" value="UniProtKB-EC"/>
</dbReference>
<evidence type="ECO:0000256" key="2">
    <source>
        <dbReference type="ARBA" id="ARBA00001936"/>
    </source>
</evidence>
<dbReference type="EMBL" id="JBHSXL010000001">
    <property type="protein sequence ID" value="MFC6891052.1"/>
    <property type="molecule type" value="Genomic_DNA"/>
</dbReference>
<evidence type="ECO:0000256" key="6">
    <source>
        <dbReference type="ARBA" id="ARBA00022723"/>
    </source>
</evidence>
<dbReference type="PANTHER" id="PTHR11845:SF13">
    <property type="entry name" value="5'-DEOXYNUCLEOTIDASE HDDC2"/>
    <property type="match status" value="1"/>
</dbReference>
<dbReference type="SUPFAM" id="SSF109604">
    <property type="entry name" value="HD-domain/PDEase-like"/>
    <property type="match status" value="1"/>
</dbReference>
<evidence type="ECO:0000256" key="3">
    <source>
        <dbReference type="ARBA" id="ARBA00001941"/>
    </source>
</evidence>
<dbReference type="PANTHER" id="PTHR11845">
    <property type="entry name" value="5'-DEOXYNUCLEOTIDASE HDDC2"/>
    <property type="match status" value="1"/>
</dbReference>
<dbReference type="InterPro" id="IPR039356">
    <property type="entry name" value="YfbR/HDDC2"/>
</dbReference>
<evidence type="ECO:0000256" key="7">
    <source>
        <dbReference type="ARBA" id="ARBA00022801"/>
    </source>
</evidence>
<dbReference type="Gene3D" id="1.10.3210.10">
    <property type="entry name" value="Hypothetical protein af1432"/>
    <property type="match status" value="1"/>
</dbReference>
<keyword evidence="7 9" id="KW-0378">Hydrolase</keyword>
<dbReference type="RefSeq" id="WP_379738681.1">
    <property type="nucleotide sequence ID" value="NZ_JBHSVN010000001.1"/>
</dbReference>
<dbReference type="InterPro" id="IPR006674">
    <property type="entry name" value="HD_domain"/>
</dbReference>
<protein>
    <recommendedName>
        <fullName evidence="5">5'-deoxynucleotidase</fullName>
        <ecNumber evidence="5">3.1.3.89</ecNumber>
    </recommendedName>
</protein>
<dbReference type="Pfam" id="PF13023">
    <property type="entry name" value="HD_3"/>
    <property type="match status" value="1"/>
</dbReference>
<evidence type="ECO:0000313" key="9">
    <source>
        <dbReference type="EMBL" id="MFC6891052.1"/>
    </source>
</evidence>
<comment type="caution">
    <text evidence="9">The sequence shown here is derived from an EMBL/GenBank/DDBJ whole genome shotgun (WGS) entry which is preliminary data.</text>
</comment>
<keyword evidence="6" id="KW-0479">Metal-binding</keyword>
<comment type="cofactor">
    <cofactor evidence="2">
        <name>Mn(2+)</name>
        <dbReference type="ChEBI" id="CHEBI:29035"/>
    </cofactor>
</comment>
<dbReference type="AlphaFoldDB" id="A0ABD5USJ3"/>
<comment type="catalytic activity">
    <reaction evidence="1">
        <text>a 2'-deoxyribonucleoside 5'-phosphate + H2O = a 2'-deoxyribonucleoside + phosphate</text>
        <dbReference type="Rhea" id="RHEA:36167"/>
        <dbReference type="ChEBI" id="CHEBI:15377"/>
        <dbReference type="ChEBI" id="CHEBI:18274"/>
        <dbReference type="ChEBI" id="CHEBI:43474"/>
        <dbReference type="ChEBI" id="CHEBI:65317"/>
        <dbReference type="EC" id="3.1.3.89"/>
    </reaction>
</comment>
<keyword evidence="10" id="KW-1185">Reference proteome</keyword>
<comment type="subunit">
    <text evidence="4">Homodimer.</text>
</comment>
<feature type="domain" description="HD/PDEase" evidence="8">
    <location>
        <begin position="46"/>
        <end position="170"/>
    </location>
</feature>
<evidence type="ECO:0000256" key="5">
    <source>
        <dbReference type="ARBA" id="ARBA00012964"/>
    </source>
</evidence>
<dbReference type="Proteomes" id="UP001596296">
    <property type="component" value="Unassembled WGS sequence"/>
</dbReference>
<evidence type="ECO:0000259" key="8">
    <source>
        <dbReference type="SMART" id="SM00471"/>
    </source>
</evidence>
<comment type="cofactor">
    <cofactor evidence="3">
        <name>Co(2+)</name>
        <dbReference type="ChEBI" id="CHEBI:48828"/>
    </cofactor>
</comment>
<name>A0ABD5USJ3_9EURY</name>
<organism evidence="9 10">
    <name type="scientific">Halopenitus salinus</name>
    <dbReference type="NCBI Taxonomy" id="1198295"/>
    <lineage>
        <taxon>Archaea</taxon>
        <taxon>Methanobacteriati</taxon>
        <taxon>Methanobacteriota</taxon>
        <taxon>Stenosarchaea group</taxon>
        <taxon>Halobacteria</taxon>
        <taxon>Halobacteriales</taxon>
        <taxon>Haloferacaceae</taxon>
        <taxon>Halopenitus</taxon>
    </lineage>
</organism>
<dbReference type="InterPro" id="IPR003607">
    <property type="entry name" value="HD/PDEase_dom"/>
</dbReference>
<evidence type="ECO:0000256" key="4">
    <source>
        <dbReference type="ARBA" id="ARBA00011738"/>
    </source>
</evidence>
<evidence type="ECO:0000256" key="1">
    <source>
        <dbReference type="ARBA" id="ARBA00001638"/>
    </source>
</evidence>
<reference evidence="9 10" key="1">
    <citation type="journal article" date="2019" name="Int. J. Syst. Evol. Microbiol.">
        <title>The Global Catalogue of Microorganisms (GCM) 10K type strain sequencing project: providing services to taxonomists for standard genome sequencing and annotation.</title>
        <authorList>
            <consortium name="The Broad Institute Genomics Platform"/>
            <consortium name="The Broad Institute Genome Sequencing Center for Infectious Disease"/>
            <person name="Wu L."/>
            <person name="Ma J."/>
        </authorList>
    </citation>
    <scope>NUCLEOTIDE SEQUENCE [LARGE SCALE GENOMIC DNA]</scope>
    <source>
        <strain evidence="9 10">SKJ47</strain>
    </source>
</reference>
<accession>A0ABD5USJ3</accession>
<dbReference type="CDD" id="cd00077">
    <property type="entry name" value="HDc"/>
    <property type="match status" value="1"/>
</dbReference>
<dbReference type="GO" id="GO:0046872">
    <property type="term" value="F:metal ion binding"/>
    <property type="evidence" value="ECO:0007669"/>
    <property type="project" value="UniProtKB-KW"/>
</dbReference>